<sequence length="128" mass="15017">MTKGQINEQMNYWKISGERNWKATERVPKKIEKKITDYIRILRADKLPIREVILFGSYAKGKQREYSDIDLCVISPKFKDPFDAMQYLWVKRADDNTPTIEPVGFSLKDFKEGSALIKEIKRTGVRIM</sequence>
<dbReference type="PANTHER" id="PTHR43449:SF1">
    <property type="entry name" value="POLYMERASE BETA NUCLEOTIDYLTRANSFERASE DOMAIN-CONTAINING PROTEIN"/>
    <property type="match status" value="1"/>
</dbReference>
<evidence type="ECO:0000259" key="1">
    <source>
        <dbReference type="Pfam" id="PF01909"/>
    </source>
</evidence>
<name>A0A1F5S5D2_9BACT</name>
<dbReference type="InterPro" id="IPR043519">
    <property type="entry name" value="NT_sf"/>
</dbReference>
<proteinExistence type="predicted"/>
<accession>A0A1F5S5D2</accession>
<dbReference type="EMBL" id="MFFS01000052">
    <property type="protein sequence ID" value="OGF21762.1"/>
    <property type="molecule type" value="Genomic_DNA"/>
</dbReference>
<gene>
    <name evidence="2" type="ORF">A2Y83_05235</name>
</gene>
<dbReference type="Proteomes" id="UP000178323">
    <property type="component" value="Unassembled WGS sequence"/>
</dbReference>
<comment type="caution">
    <text evidence="2">The sequence shown here is derived from an EMBL/GenBank/DDBJ whole genome shotgun (WGS) entry which is preliminary data.</text>
</comment>
<dbReference type="PANTHER" id="PTHR43449">
    <property type="entry name" value="NUCLEOTIDYLTRANSFERASE"/>
    <property type="match status" value="1"/>
</dbReference>
<dbReference type="GO" id="GO:0016779">
    <property type="term" value="F:nucleotidyltransferase activity"/>
    <property type="evidence" value="ECO:0007669"/>
    <property type="project" value="InterPro"/>
</dbReference>
<dbReference type="Pfam" id="PF01909">
    <property type="entry name" value="NTP_transf_2"/>
    <property type="match status" value="1"/>
</dbReference>
<evidence type="ECO:0000313" key="2">
    <source>
        <dbReference type="EMBL" id="OGF21762.1"/>
    </source>
</evidence>
<dbReference type="SUPFAM" id="SSF81301">
    <property type="entry name" value="Nucleotidyltransferase"/>
    <property type="match status" value="1"/>
</dbReference>
<protein>
    <recommendedName>
        <fullName evidence="1">Polymerase nucleotidyl transferase domain-containing protein</fullName>
    </recommendedName>
</protein>
<dbReference type="CDD" id="cd05403">
    <property type="entry name" value="NT_KNTase_like"/>
    <property type="match status" value="1"/>
</dbReference>
<reference evidence="2 3" key="1">
    <citation type="journal article" date="2016" name="Nat. Commun.">
        <title>Thousands of microbial genomes shed light on interconnected biogeochemical processes in an aquifer system.</title>
        <authorList>
            <person name="Anantharaman K."/>
            <person name="Brown C.T."/>
            <person name="Hug L.A."/>
            <person name="Sharon I."/>
            <person name="Castelle C.J."/>
            <person name="Probst A.J."/>
            <person name="Thomas B.C."/>
            <person name="Singh A."/>
            <person name="Wilkins M.J."/>
            <person name="Karaoz U."/>
            <person name="Brodie E.L."/>
            <person name="Williams K.H."/>
            <person name="Hubbard S.S."/>
            <person name="Banfield J.F."/>
        </authorList>
    </citation>
    <scope>NUCLEOTIDE SEQUENCE [LARGE SCALE GENOMIC DNA]</scope>
</reference>
<evidence type="ECO:0000313" key="3">
    <source>
        <dbReference type="Proteomes" id="UP000178323"/>
    </source>
</evidence>
<feature type="domain" description="Polymerase nucleotidyl transferase" evidence="1">
    <location>
        <begin position="43"/>
        <end position="80"/>
    </location>
</feature>
<dbReference type="STRING" id="1797985.A2Y83_05235"/>
<organism evidence="2 3">
    <name type="scientific">Candidatus Falkowbacteria bacterium RBG_13_39_14</name>
    <dbReference type="NCBI Taxonomy" id="1797985"/>
    <lineage>
        <taxon>Bacteria</taxon>
        <taxon>Candidatus Falkowiibacteriota</taxon>
    </lineage>
</organism>
<dbReference type="Gene3D" id="3.30.460.10">
    <property type="entry name" value="Beta Polymerase, domain 2"/>
    <property type="match status" value="1"/>
</dbReference>
<dbReference type="InterPro" id="IPR002934">
    <property type="entry name" value="Polymerase_NTP_transf_dom"/>
</dbReference>
<dbReference type="AlphaFoldDB" id="A0A1F5S5D2"/>